<dbReference type="NCBIfam" id="TIGR01640">
    <property type="entry name" value="F_box_assoc_1"/>
    <property type="match status" value="1"/>
</dbReference>
<protein>
    <submittedName>
        <fullName evidence="2">F-box domain-containing protein</fullName>
    </submittedName>
</protein>
<dbReference type="PROSITE" id="PS50181">
    <property type="entry name" value="FBOX"/>
    <property type="match status" value="1"/>
</dbReference>
<name>A0AAD8GWE7_9APIA</name>
<dbReference type="CDD" id="cd22157">
    <property type="entry name" value="F-box_AtFBW1-like"/>
    <property type="match status" value="1"/>
</dbReference>
<dbReference type="Pfam" id="PF08268">
    <property type="entry name" value="FBA_3"/>
    <property type="match status" value="1"/>
</dbReference>
<dbReference type="InterPro" id="IPR013187">
    <property type="entry name" value="F-box-assoc_dom_typ3"/>
</dbReference>
<reference evidence="2" key="2">
    <citation type="submission" date="2023-05" db="EMBL/GenBank/DDBJ databases">
        <authorList>
            <person name="Schelkunov M.I."/>
        </authorList>
    </citation>
    <scope>NUCLEOTIDE SEQUENCE</scope>
    <source>
        <strain evidence="2">Hsosn_3</strain>
        <tissue evidence="2">Leaf</tissue>
    </source>
</reference>
<proteinExistence type="predicted"/>
<dbReference type="InterPro" id="IPR050796">
    <property type="entry name" value="SCF_F-box_component"/>
</dbReference>
<comment type="caution">
    <text evidence="2">The sequence shown here is derived from an EMBL/GenBank/DDBJ whole genome shotgun (WGS) entry which is preliminary data.</text>
</comment>
<dbReference type="Proteomes" id="UP001237642">
    <property type="component" value="Unassembled WGS sequence"/>
</dbReference>
<dbReference type="Gene3D" id="1.20.1280.50">
    <property type="match status" value="1"/>
</dbReference>
<keyword evidence="3" id="KW-1185">Reference proteome</keyword>
<dbReference type="InterPro" id="IPR036047">
    <property type="entry name" value="F-box-like_dom_sf"/>
</dbReference>
<dbReference type="SUPFAM" id="SSF81383">
    <property type="entry name" value="F-box domain"/>
    <property type="match status" value="1"/>
</dbReference>
<dbReference type="InterPro" id="IPR017451">
    <property type="entry name" value="F-box-assoc_interact_dom"/>
</dbReference>
<feature type="domain" description="F-box" evidence="1">
    <location>
        <begin position="1"/>
        <end position="43"/>
    </location>
</feature>
<gene>
    <name evidence="2" type="ORF">POM88_049826</name>
</gene>
<dbReference type="PANTHER" id="PTHR31672">
    <property type="entry name" value="BNACNNG10540D PROTEIN"/>
    <property type="match status" value="1"/>
</dbReference>
<organism evidence="2 3">
    <name type="scientific">Heracleum sosnowskyi</name>
    <dbReference type="NCBI Taxonomy" id="360622"/>
    <lineage>
        <taxon>Eukaryota</taxon>
        <taxon>Viridiplantae</taxon>
        <taxon>Streptophyta</taxon>
        <taxon>Embryophyta</taxon>
        <taxon>Tracheophyta</taxon>
        <taxon>Spermatophyta</taxon>
        <taxon>Magnoliopsida</taxon>
        <taxon>eudicotyledons</taxon>
        <taxon>Gunneridae</taxon>
        <taxon>Pentapetalae</taxon>
        <taxon>asterids</taxon>
        <taxon>campanulids</taxon>
        <taxon>Apiales</taxon>
        <taxon>Apiaceae</taxon>
        <taxon>Apioideae</taxon>
        <taxon>apioid superclade</taxon>
        <taxon>Tordylieae</taxon>
        <taxon>Tordyliinae</taxon>
        <taxon>Heracleum</taxon>
    </lineage>
</organism>
<reference evidence="2" key="1">
    <citation type="submission" date="2023-02" db="EMBL/GenBank/DDBJ databases">
        <title>Genome of toxic invasive species Heracleum sosnowskyi carries increased number of genes despite the absence of recent whole-genome duplications.</title>
        <authorList>
            <person name="Schelkunov M."/>
            <person name="Shtratnikova V."/>
            <person name="Makarenko M."/>
            <person name="Klepikova A."/>
            <person name="Omelchenko D."/>
            <person name="Novikova G."/>
            <person name="Obukhova E."/>
            <person name="Bogdanov V."/>
            <person name="Penin A."/>
            <person name="Logacheva M."/>
        </authorList>
    </citation>
    <scope>NUCLEOTIDE SEQUENCE</scope>
    <source>
        <strain evidence="2">Hsosn_3</strain>
        <tissue evidence="2">Leaf</tissue>
    </source>
</reference>
<dbReference type="EMBL" id="JAUIZM010000011">
    <property type="protein sequence ID" value="KAK1356570.1"/>
    <property type="molecule type" value="Genomic_DNA"/>
</dbReference>
<dbReference type="SMART" id="SM00256">
    <property type="entry name" value="FBOX"/>
    <property type="match status" value="1"/>
</dbReference>
<evidence type="ECO:0000313" key="3">
    <source>
        <dbReference type="Proteomes" id="UP001237642"/>
    </source>
</evidence>
<dbReference type="Pfam" id="PF00646">
    <property type="entry name" value="F-box"/>
    <property type="match status" value="1"/>
</dbReference>
<sequence length="375" mass="42344">MALPCELIGEILCLLPVKTLLRCRCVSKQWCSIVDSTYFVQKHHKASIQMNSGGIIMKGVENFVLVDYESLHDDVAAAIEITDPLKTLLSCAELVGSANGLVCLWENLPNIIYLLNPSTRKCKRLPLVPVEFPSCFNKIEKCVCGFGYDQLSDDYKVVKIAKSRKFLGLMAIVYSLENNSWTKIQGVLSTRNISFMNTWGKFAGGALYWQASDVHYSSTIVVGFDLGFEQFTEVSDSAGNDSDNPRTLATLAGILCILEYYYYDPRVDVLLMNNHGEENVWSKEFSVDPGLLGPMNFRPLAYSKSRQEVLLQVASARLVWYNQRNKAVKNVSVPGIPYMFGSYMYNESLFRLTEDMLVPEPSHEAEERKQQTKKR</sequence>
<accession>A0AAD8GWE7</accession>
<dbReference type="PANTHER" id="PTHR31672:SF13">
    <property type="entry name" value="F-BOX PROTEIN CPR30-LIKE"/>
    <property type="match status" value="1"/>
</dbReference>
<evidence type="ECO:0000259" key="1">
    <source>
        <dbReference type="PROSITE" id="PS50181"/>
    </source>
</evidence>
<dbReference type="InterPro" id="IPR001810">
    <property type="entry name" value="F-box_dom"/>
</dbReference>
<evidence type="ECO:0000313" key="2">
    <source>
        <dbReference type="EMBL" id="KAK1356570.1"/>
    </source>
</evidence>
<dbReference type="AlphaFoldDB" id="A0AAD8GWE7"/>